<evidence type="ECO:0000313" key="2">
    <source>
        <dbReference type="Proteomes" id="UP000789366"/>
    </source>
</evidence>
<sequence>SSEGFKVGTLLGNTKIIEEQKSNTQPTTFWKDINNLKSATIRNNKKPLLGQIEYQAVKETIKQ</sequence>
<reference evidence="1" key="1">
    <citation type="submission" date="2021-06" db="EMBL/GenBank/DDBJ databases">
        <authorList>
            <person name="Kallberg Y."/>
            <person name="Tangrot J."/>
            <person name="Rosling A."/>
        </authorList>
    </citation>
    <scope>NUCLEOTIDE SEQUENCE</scope>
    <source>
        <strain evidence="1">28 12/20/2015</strain>
    </source>
</reference>
<organism evidence="1 2">
    <name type="scientific">Cetraspora pellucida</name>
    <dbReference type="NCBI Taxonomy" id="1433469"/>
    <lineage>
        <taxon>Eukaryota</taxon>
        <taxon>Fungi</taxon>
        <taxon>Fungi incertae sedis</taxon>
        <taxon>Mucoromycota</taxon>
        <taxon>Glomeromycotina</taxon>
        <taxon>Glomeromycetes</taxon>
        <taxon>Diversisporales</taxon>
        <taxon>Gigasporaceae</taxon>
        <taxon>Cetraspora</taxon>
    </lineage>
</organism>
<dbReference type="EMBL" id="CAJVPW010034676">
    <property type="protein sequence ID" value="CAG8734137.1"/>
    <property type="molecule type" value="Genomic_DNA"/>
</dbReference>
<gene>
    <name evidence="1" type="ORF">SPELUC_LOCUS13331</name>
</gene>
<accession>A0ACA9Q390</accession>
<dbReference type="Proteomes" id="UP000789366">
    <property type="component" value="Unassembled WGS sequence"/>
</dbReference>
<feature type="non-terminal residue" evidence="1">
    <location>
        <position position="1"/>
    </location>
</feature>
<protein>
    <submittedName>
        <fullName evidence="1">5733_t:CDS:1</fullName>
    </submittedName>
</protein>
<evidence type="ECO:0000313" key="1">
    <source>
        <dbReference type="EMBL" id="CAG8734137.1"/>
    </source>
</evidence>
<keyword evidence="2" id="KW-1185">Reference proteome</keyword>
<name>A0ACA9Q390_9GLOM</name>
<comment type="caution">
    <text evidence="1">The sequence shown here is derived from an EMBL/GenBank/DDBJ whole genome shotgun (WGS) entry which is preliminary data.</text>
</comment>
<proteinExistence type="predicted"/>